<sequence>MYTMSIDISIEMYILYASIMINNNIFSCMDYFRNISIILIKTEIEEDNKNEAERIFNYLKKYVNTLTSDQHVKKCTFEFERENDINYENIKNLYNIYNVYCYINHIMPYNLLDVNFCYNIESLIEKYNAVLKNLNVFEDIALRNKLYHIRCLHEEAMDLEIQHDQGPNLEKDSEDMINLKKEHERTMHLEKDFVKIFARRNINKNIIITTVLVTIVIGTIFLYFYRVINNLCLI</sequence>
<gene>
    <name evidence="2" type="ORF">PGO_001625</name>
</gene>
<keyword evidence="1" id="KW-0472">Membrane</keyword>
<proteinExistence type="predicted"/>
<dbReference type="GeneID" id="39745001"/>
<name>A0A1Y1JUV4_PLAGO</name>
<comment type="caution">
    <text evidence="2">The sequence shown here is derived from an EMBL/GenBank/DDBJ whole genome shotgun (WGS) entry which is preliminary data.</text>
</comment>
<keyword evidence="1" id="KW-0812">Transmembrane</keyword>
<accession>A0A1Y1JUV4</accession>
<evidence type="ECO:0000256" key="1">
    <source>
        <dbReference type="SAM" id="Phobius"/>
    </source>
</evidence>
<feature type="transmembrane region" description="Helical" evidence="1">
    <location>
        <begin position="205"/>
        <end position="225"/>
    </location>
</feature>
<reference evidence="3" key="1">
    <citation type="submission" date="2017-04" db="EMBL/GenBank/DDBJ databases">
        <title>Plasmodium gonderi genome.</title>
        <authorList>
            <person name="Arisue N."/>
            <person name="Honma H."/>
            <person name="Kawai S."/>
            <person name="Tougan T."/>
            <person name="Tanabe K."/>
            <person name="Horii T."/>
        </authorList>
    </citation>
    <scope>NUCLEOTIDE SEQUENCE [LARGE SCALE GENOMIC DNA]</scope>
    <source>
        <strain evidence="3">ATCC 30045</strain>
    </source>
</reference>
<keyword evidence="3" id="KW-1185">Reference proteome</keyword>
<dbReference type="Proteomes" id="UP000195521">
    <property type="component" value="Unassembled WGS sequence"/>
</dbReference>
<dbReference type="RefSeq" id="XP_028546782.1">
    <property type="nucleotide sequence ID" value="XM_028690981.1"/>
</dbReference>
<dbReference type="AlphaFoldDB" id="A0A1Y1JUV4"/>
<evidence type="ECO:0000313" key="2">
    <source>
        <dbReference type="EMBL" id="GAW84193.1"/>
    </source>
</evidence>
<feature type="transmembrane region" description="Helical" evidence="1">
    <location>
        <begin position="12"/>
        <end position="32"/>
    </location>
</feature>
<organism evidence="2 3">
    <name type="scientific">Plasmodium gonderi</name>
    <dbReference type="NCBI Taxonomy" id="77519"/>
    <lineage>
        <taxon>Eukaryota</taxon>
        <taxon>Sar</taxon>
        <taxon>Alveolata</taxon>
        <taxon>Apicomplexa</taxon>
        <taxon>Aconoidasida</taxon>
        <taxon>Haemosporida</taxon>
        <taxon>Plasmodiidae</taxon>
        <taxon>Plasmodium</taxon>
        <taxon>Plasmodium (Plasmodium)</taxon>
    </lineage>
</organism>
<evidence type="ECO:0000313" key="3">
    <source>
        <dbReference type="Proteomes" id="UP000195521"/>
    </source>
</evidence>
<keyword evidence="1" id="KW-1133">Transmembrane helix</keyword>
<dbReference type="EMBL" id="BDQF01000163">
    <property type="protein sequence ID" value="GAW84193.1"/>
    <property type="molecule type" value="Genomic_DNA"/>
</dbReference>
<protein>
    <submittedName>
        <fullName evidence="2">Variable surface protein</fullName>
    </submittedName>
</protein>